<reference evidence="2" key="2">
    <citation type="journal article" date="2021" name="PeerJ">
        <title>Extensive microbial diversity within the chicken gut microbiome revealed by metagenomics and culture.</title>
        <authorList>
            <person name="Gilroy R."/>
            <person name="Ravi A."/>
            <person name="Getino M."/>
            <person name="Pursley I."/>
            <person name="Horton D.L."/>
            <person name="Alikhan N.F."/>
            <person name="Baker D."/>
            <person name="Gharbi K."/>
            <person name="Hall N."/>
            <person name="Watson M."/>
            <person name="Adriaenssens E.M."/>
            <person name="Foster-Nyarko E."/>
            <person name="Jarju S."/>
            <person name="Secka A."/>
            <person name="Antonio M."/>
            <person name="Oren A."/>
            <person name="Chaudhuri R.R."/>
            <person name="La Ragione R."/>
            <person name="Hildebrand F."/>
            <person name="Pallen M.J."/>
        </authorList>
    </citation>
    <scope>NUCLEOTIDE SEQUENCE</scope>
    <source>
        <strain evidence="2">ChiSxjej1B13-7958</strain>
    </source>
</reference>
<dbReference type="Proteomes" id="UP000824242">
    <property type="component" value="Unassembled WGS sequence"/>
</dbReference>
<feature type="domain" description="IraD/Gp25-like" evidence="1">
    <location>
        <begin position="22"/>
        <end position="95"/>
    </location>
</feature>
<proteinExistence type="predicted"/>
<dbReference type="Pfam" id="PF04965">
    <property type="entry name" value="GPW_gp25"/>
    <property type="match status" value="1"/>
</dbReference>
<evidence type="ECO:0000259" key="1">
    <source>
        <dbReference type="Pfam" id="PF04965"/>
    </source>
</evidence>
<organism evidence="2 3">
    <name type="scientific">Candidatus Caccousia avicola</name>
    <dbReference type="NCBI Taxonomy" id="2840721"/>
    <lineage>
        <taxon>Bacteria</taxon>
        <taxon>Bacillati</taxon>
        <taxon>Bacillota</taxon>
        <taxon>Clostridia</taxon>
        <taxon>Eubacteriales</taxon>
        <taxon>Oscillospiraceae</taxon>
        <taxon>Oscillospiraceae incertae sedis</taxon>
        <taxon>Candidatus Caccousia</taxon>
    </lineage>
</organism>
<accession>A0A9D1ANS6</accession>
<dbReference type="InterPro" id="IPR007048">
    <property type="entry name" value="IraD/Gp25-like"/>
</dbReference>
<evidence type="ECO:0000313" key="2">
    <source>
        <dbReference type="EMBL" id="HIR47784.1"/>
    </source>
</evidence>
<dbReference type="SUPFAM" id="SSF160719">
    <property type="entry name" value="gpW/gp25-like"/>
    <property type="match status" value="1"/>
</dbReference>
<gene>
    <name evidence="2" type="ORF">IAB89_09070</name>
</gene>
<protein>
    <submittedName>
        <fullName evidence="2">GPW/gp25 family protein</fullName>
    </submittedName>
</protein>
<dbReference type="EMBL" id="DVGZ01000100">
    <property type="protein sequence ID" value="HIR47784.1"/>
    <property type="molecule type" value="Genomic_DNA"/>
</dbReference>
<evidence type="ECO:0000313" key="3">
    <source>
        <dbReference type="Proteomes" id="UP000824242"/>
    </source>
</evidence>
<name>A0A9D1ANS6_9FIRM</name>
<comment type="caution">
    <text evidence="2">The sequence shown here is derived from an EMBL/GenBank/DDBJ whole genome shotgun (WGS) entry which is preliminary data.</text>
</comment>
<dbReference type="Gene3D" id="3.10.450.40">
    <property type="match status" value="1"/>
</dbReference>
<sequence>MRYQITTDSALPLRLNETDPVASVLQSLRILLSTRKGSVPLYRDFGISMEFLDRPLPTAQALLSSEVQTAIQQYEPRARLIEVVIREISPGSLSFMAEVEING</sequence>
<dbReference type="AlphaFoldDB" id="A0A9D1ANS6"/>
<reference evidence="2" key="1">
    <citation type="submission" date="2020-10" db="EMBL/GenBank/DDBJ databases">
        <authorList>
            <person name="Gilroy R."/>
        </authorList>
    </citation>
    <scope>NUCLEOTIDE SEQUENCE</scope>
    <source>
        <strain evidence="2">ChiSxjej1B13-7958</strain>
    </source>
</reference>